<feature type="compositionally biased region" description="Basic and acidic residues" evidence="1">
    <location>
        <begin position="73"/>
        <end position="86"/>
    </location>
</feature>
<feature type="signal peptide" evidence="2">
    <location>
        <begin position="1"/>
        <end position="23"/>
    </location>
</feature>
<comment type="caution">
    <text evidence="3">The sequence shown here is derived from an EMBL/GenBank/DDBJ whole genome shotgun (WGS) entry which is preliminary data.</text>
</comment>
<feature type="region of interest" description="Disordered" evidence="1">
    <location>
        <begin position="156"/>
        <end position="180"/>
    </location>
</feature>
<reference evidence="3 4" key="1">
    <citation type="submission" date="2019-02" db="EMBL/GenBank/DDBJ databases">
        <title>Genome sequencing of the rare red list fungi Hericium alpestre (H. flagellum).</title>
        <authorList>
            <person name="Buettner E."/>
            <person name="Kellner H."/>
        </authorList>
    </citation>
    <scope>NUCLEOTIDE SEQUENCE [LARGE SCALE GENOMIC DNA]</scope>
    <source>
        <strain evidence="3 4">DSM 108284</strain>
    </source>
</reference>
<gene>
    <name evidence="3" type="ORF">EWM64_g7303</name>
</gene>
<keyword evidence="2" id="KW-0732">Signal</keyword>
<dbReference type="Proteomes" id="UP000298061">
    <property type="component" value="Unassembled WGS sequence"/>
</dbReference>
<evidence type="ECO:0000313" key="3">
    <source>
        <dbReference type="EMBL" id="TFY76712.1"/>
    </source>
</evidence>
<dbReference type="EMBL" id="SFCI01001122">
    <property type="protein sequence ID" value="TFY76712.1"/>
    <property type="molecule type" value="Genomic_DNA"/>
</dbReference>
<dbReference type="AlphaFoldDB" id="A0A4Y9ZPK7"/>
<feature type="region of interest" description="Disordered" evidence="1">
    <location>
        <begin position="63"/>
        <end position="100"/>
    </location>
</feature>
<accession>A0A4Y9ZPK7</accession>
<feature type="compositionally biased region" description="Polar residues" evidence="1">
    <location>
        <begin position="21"/>
        <end position="38"/>
    </location>
</feature>
<feature type="region of interest" description="Disordered" evidence="1">
    <location>
        <begin position="21"/>
        <end position="51"/>
    </location>
</feature>
<evidence type="ECO:0000313" key="4">
    <source>
        <dbReference type="Proteomes" id="UP000298061"/>
    </source>
</evidence>
<organism evidence="3 4">
    <name type="scientific">Hericium alpestre</name>
    <dbReference type="NCBI Taxonomy" id="135208"/>
    <lineage>
        <taxon>Eukaryota</taxon>
        <taxon>Fungi</taxon>
        <taxon>Dikarya</taxon>
        <taxon>Basidiomycota</taxon>
        <taxon>Agaricomycotina</taxon>
        <taxon>Agaricomycetes</taxon>
        <taxon>Russulales</taxon>
        <taxon>Hericiaceae</taxon>
        <taxon>Hericium</taxon>
    </lineage>
</organism>
<protein>
    <submittedName>
        <fullName evidence="3">Uncharacterized protein</fullName>
    </submittedName>
</protein>
<feature type="region of interest" description="Disordered" evidence="1">
    <location>
        <begin position="195"/>
        <end position="225"/>
    </location>
</feature>
<feature type="chain" id="PRO_5021305685" evidence="2">
    <location>
        <begin position="24"/>
        <end position="225"/>
    </location>
</feature>
<sequence>MPFMSTASPQAIIAAWILQVAQSETEASSPSNTNATLTDTDDESSTWYASLSEGESDLEIHYAVAKSSDSDGPDTRPSEHEDDSHTGNELTGPSDDERGRAAQYLAGAEAPFVVKAGEVEALHVKPERRRNQMGDTADAWKKYTFMKQIVIRKNKAGGASGSVDSGSDLTQYSSDRESYVSEEIEATLEEEALYYASDSEGEDDQSKEIMAEKDEEESAAPQCTV</sequence>
<keyword evidence="4" id="KW-1185">Reference proteome</keyword>
<name>A0A4Y9ZPK7_9AGAM</name>
<proteinExistence type="predicted"/>
<evidence type="ECO:0000256" key="1">
    <source>
        <dbReference type="SAM" id="MobiDB-lite"/>
    </source>
</evidence>
<evidence type="ECO:0000256" key="2">
    <source>
        <dbReference type="SAM" id="SignalP"/>
    </source>
</evidence>